<evidence type="ECO:0000259" key="1">
    <source>
        <dbReference type="Pfam" id="PF09313"/>
    </source>
</evidence>
<dbReference type="Pfam" id="PF09313">
    <property type="entry name" value="TehB-like"/>
    <property type="match status" value="1"/>
</dbReference>
<gene>
    <name evidence="2" type="ORF">WG901_13920</name>
</gene>
<accession>A0ABU8RXB8</accession>
<comment type="caution">
    <text evidence="2">The sequence shown here is derived from an EMBL/GenBank/DDBJ whole genome shotgun (WGS) entry which is preliminary data.</text>
</comment>
<dbReference type="SUPFAM" id="SSF51197">
    <property type="entry name" value="Clavaminate synthase-like"/>
    <property type="match status" value="1"/>
</dbReference>
<reference evidence="2 3" key="1">
    <citation type="submission" date="2024-03" db="EMBL/GenBank/DDBJ databases">
        <authorList>
            <person name="Jo J.-H."/>
        </authorList>
    </citation>
    <scope>NUCLEOTIDE SEQUENCE [LARGE SCALE GENOMIC DNA]</scope>
    <source>
        <strain evidence="2 3">PS1R-30</strain>
    </source>
</reference>
<organism evidence="2 3">
    <name type="scientific">Novosphingobium anseongense</name>
    <dbReference type="NCBI Taxonomy" id="3133436"/>
    <lineage>
        <taxon>Bacteria</taxon>
        <taxon>Pseudomonadati</taxon>
        <taxon>Pseudomonadota</taxon>
        <taxon>Alphaproteobacteria</taxon>
        <taxon>Sphingomonadales</taxon>
        <taxon>Sphingomonadaceae</taxon>
        <taxon>Novosphingobium</taxon>
    </lineage>
</organism>
<evidence type="ECO:0000313" key="3">
    <source>
        <dbReference type="Proteomes" id="UP001361239"/>
    </source>
</evidence>
<proteinExistence type="predicted"/>
<dbReference type="RefSeq" id="WP_339587671.1">
    <property type="nucleotide sequence ID" value="NZ_JBBHJZ010000002.1"/>
</dbReference>
<sequence>MTAQLPPGLEAYKRTPEFTETSVPAGLRADHTTKEGTWGLIEVEQGSLIYRVTDPRRAASERVLTPDSEPGVVEPTIRHHVEPLGAVRFRVTFLRKPTET</sequence>
<dbReference type="EMBL" id="JBBHJZ010000002">
    <property type="protein sequence ID" value="MEJ5977741.1"/>
    <property type="molecule type" value="Genomic_DNA"/>
</dbReference>
<dbReference type="Proteomes" id="UP001361239">
    <property type="component" value="Unassembled WGS sequence"/>
</dbReference>
<keyword evidence="3" id="KW-1185">Reference proteome</keyword>
<protein>
    <submittedName>
        <fullName evidence="2">DUF1971 domain-containing protein</fullName>
    </submittedName>
</protein>
<evidence type="ECO:0000313" key="2">
    <source>
        <dbReference type="EMBL" id="MEJ5977741.1"/>
    </source>
</evidence>
<dbReference type="InterPro" id="IPR014710">
    <property type="entry name" value="RmlC-like_jellyroll"/>
</dbReference>
<dbReference type="Gene3D" id="2.60.120.10">
    <property type="entry name" value="Jelly Rolls"/>
    <property type="match status" value="1"/>
</dbReference>
<feature type="domain" description="TehB/YeaR-like" evidence="1">
    <location>
        <begin position="13"/>
        <end position="91"/>
    </location>
</feature>
<dbReference type="InterPro" id="IPR015392">
    <property type="entry name" value="TehB/YeaR-like_dom"/>
</dbReference>
<name>A0ABU8RXB8_9SPHN</name>